<dbReference type="NCBIfam" id="NF005653">
    <property type="entry name" value="PRK07424.1"/>
    <property type="match status" value="1"/>
</dbReference>
<dbReference type="EMBL" id="DSPX01000126">
    <property type="protein sequence ID" value="HGG01462.1"/>
    <property type="molecule type" value="Genomic_DNA"/>
</dbReference>
<gene>
    <name evidence="4" type="ORF">ENR15_12640</name>
</gene>
<dbReference type="Gene3D" id="3.40.50.720">
    <property type="entry name" value="NAD(P)-binding Rossmann-like Domain"/>
    <property type="match status" value="1"/>
</dbReference>
<dbReference type="PANTHER" id="PTHR44196">
    <property type="entry name" value="DEHYDROGENASE/REDUCTASE SDR FAMILY MEMBER 7B"/>
    <property type="match status" value="1"/>
</dbReference>
<dbReference type="GO" id="GO:0016491">
    <property type="term" value="F:oxidoreductase activity"/>
    <property type="evidence" value="ECO:0007669"/>
    <property type="project" value="UniProtKB-KW"/>
</dbReference>
<dbReference type="SUPFAM" id="SSF51735">
    <property type="entry name" value="NAD(P)-binding Rossmann-fold domains"/>
    <property type="match status" value="1"/>
</dbReference>
<proteinExistence type="inferred from homology"/>
<accession>A0A7C3ZKZ7</accession>
<keyword evidence="3" id="KW-0812">Transmembrane</keyword>
<name>A0A7C3ZKZ7_9CYAN</name>
<dbReference type="InterPro" id="IPR002347">
    <property type="entry name" value="SDR_fam"/>
</dbReference>
<protein>
    <submittedName>
        <fullName evidence="4">Bifunctional sterol desaturase/short chain dehydrogenase</fullName>
    </submittedName>
</protein>
<evidence type="ECO:0000256" key="1">
    <source>
        <dbReference type="ARBA" id="ARBA00006484"/>
    </source>
</evidence>
<dbReference type="PANTHER" id="PTHR44196:SF1">
    <property type="entry name" value="DEHYDROGENASE_REDUCTASE SDR FAMILY MEMBER 7B"/>
    <property type="match status" value="1"/>
</dbReference>
<evidence type="ECO:0000256" key="3">
    <source>
        <dbReference type="SAM" id="Phobius"/>
    </source>
</evidence>
<reference evidence="4" key="1">
    <citation type="journal article" date="2020" name="mSystems">
        <title>Genome- and Community-Level Interaction Insights into Carbon Utilization and Element Cycling Functions of Hydrothermarchaeota in Hydrothermal Sediment.</title>
        <authorList>
            <person name="Zhou Z."/>
            <person name="Liu Y."/>
            <person name="Xu W."/>
            <person name="Pan J."/>
            <person name="Luo Z.H."/>
            <person name="Li M."/>
        </authorList>
    </citation>
    <scope>NUCLEOTIDE SEQUENCE [LARGE SCALE GENOMIC DNA]</scope>
    <source>
        <strain evidence="4">SpSt-374</strain>
    </source>
</reference>
<dbReference type="AlphaFoldDB" id="A0A7C3ZKZ7"/>
<keyword evidence="3" id="KW-1133">Transmembrane helix</keyword>
<dbReference type="GO" id="GO:0016020">
    <property type="term" value="C:membrane"/>
    <property type="evidence" value="ECO:0007669"/>
    <property type="project" value="TreeGrafter"/>
</dbReference>
<dbReference type="NCBIfam" id="NF009035">
    <property type="entry name" value="PRK12367.1"/>
    <property type="match status" value="1"/>
</dbReference>
<dbReference type="Pfam" id="PF00106">
    <property type="entry name" value="adh_short"/>
    <property type="match status" value="1"/>
</dbReference>
<comment type="caution">
    <text evidence="4">The sequence shown here is derived from an EMBL/GenBank/DDBJ whole genome shotgun (WGS) entry which is preliminary data.</text>
</comment>
<feature type="transmembrane region" description="Helical" evidence="3">
    <location>
        <begin position="91"/>
        <end position="112"/>
    </location>
</feature>
<evidence type="ECO:0000256" key="2">
    <source>
        <dbReference type="ARBA" id="ARBA00023002"/>
    </source>
</evidence>
<dbReference type="InterPro" id="IPR036291">
    <property type="entry name" value="NAD(P)-bd_dom_sf"/>
</dbReference>
<sequence>MVNFWLITGVWGLGSVLWAELVRDLYHFVSHLVPPLYKQHAWHHRVFRPNLTPVSEDIYKKAHWHNDVPEALVMLTFGLLLWLVALQTAPAYQWGTLLGCAYTLSFLVAAIARGSGFPRAAELTDLTHMSGPFEAPPSHWLVNRTYHWRHHFDDQNAYFCGTFTLLDRFMGTAFSLKGKTCAVTGASGTLGRALLSQLHQAGAKIIAITTSSEPVILNLDGENRAVKTVTWQISQEADLAELFSNVDILVLNHGINVHGDRTPEAISKSYEVNTFSTWRLMELFLATVRTNSDIATKEVWVNTSEAEASPAFSPLYEMSKRAIGDIVTLRRLDAPCVIRKLILGPFKSNLNPIGVMSAQWVAQQIVKQARQDARNIIVTINPLTFLTFPIKEFLVSTYFRLFSRSATPTLPFPAVGLEATTK</sequence>
<feature type="transmembrane region" description="Helical" evidence="3">
    <location>
        <begin position="68"/>
        <end position="85"/>
    </location>
</feature>
<keyword evidence="2" id="KW-0560">Oxidoreductase</keyword>
<evidence type="ECO:0000313" key="4">
    <source>
        <dbReference type="EMBL" id="HGG01462.1"/>
    </source>
</evidence>
<comment type="similarity">
    <text evidence="1">Belongs to the short-chain dehydrogenases/reductases (SDR) family.</text>
</comment>
<keyword evidence="3" id="KW-0472">Membrane</keyword>
<organism evidence="4">
    <name type="scientific">Planktothricoides sp. SpSt-374</name>
    <dbReference type="NCBI Taxonomy" id="2282167"/>
    <lineage>
        <taxon>Bacteria</taxon>
        <taxon>Bacillati</taxon>
        <taxon>Cyanobacteriota</taxon>
        <taxon>Cyanophyceae</taxon>
        <taxon>Oscillatoriophycideae</taxon>
        <taxon>Oscillatoriales</taxon>
        <taxon>Oscillatoriaceae</taxon>
        <taxon>Planktothricoides</taxon>
    </lineage>
</organism>